<evidence type="ECO:0000313" key="2">
    <source>
        <dbReference type="EMBL" id="QJA87857.1"/>
    </source>
</evidence>
<accession>A0A6M3JJI6</accession>
<protein>
    <submittedName>
        <fullName evidence="1">Uncharacterized protein</fullName>
    </submittedName>
</protein>
<organism evidence="1">
    <name type="scientific">viral metagenome</name>
    <dbReference type="NCBI Taxonomy" id="1070528"/>
    <lineage>
        <taxon>unclassified sequences</taxon>
        <taxon>metagenomes</taxon>
        <taxon>organismal metagenomes</taxon>
    </lineage>
</organism>
<gene>
    <name evidence="1" type="ORF">MM415A04893_0005</name>
    <name evidence="2" type="ORF">MM415B02878_0005</name>
</gene>
<sequence>MEYEEWRKNPGTREFRKRVEEMIADTLSRNTLNPENADLTQAMTAKKVGRIEAFEEVIEEIRGEPSE</sequence>
<dbReference type="EMBL" id="MT142737">
    <property type="protein sequence ID" value="QJA87857.1"/>
    <property type="molecule type" value="Genomic_DNA"/>
</dbReference>
<proteinExistence type="predicted"/>
<dbReference type="AlphaFoldDB" id="A0A6M3JJI6"/>
<reference evidence="1" key="1">
    <citation type="submission" date="2020-03" db="EMBL/GenBank/DDBJ databases">
        <title>The deep terrestrial virosphere.</title>
        <authorList>
            <person name="Holmfeldt K."/>
            <person name="Nilsson E."/>
            <person name="Simone D."/>
            <person name="Lopez-Fernandez M."/>
            <person name="Wu X."/>
            <person name="de Brujin I."/>
            <person name="Lundin D."/>
            <person name="Andersson A."/>
            <person name="Bertilsson S."/>
            <person name="Dopson M."/>
        </authorList>
    </citation>
    <scope>NUCLEOTIDE SEQUENCE</scope>
    <source>
        <strain evidence="1">MM415A04893</strain>
        <strain evidence="2">MM415B02878</strain>
    </source>
</reference>
<name>A0A6M3JJI6_9ZZZZ</name>
<dbReference type="EMBL" id="MT141687">
    <property type="protein sequence ID" value="QJA69221.1"/>
    <property type="molecule type" value="Genomic_DNA"/>
</dbReference>
<evidence type="ECO:0000313" key="1">
    <source>
        <dbReference type="EMBL" id="QJA69221.1"/>
    </source>
</evidence>